<gene>
    <name evidence="2" type="ORF">ETH_00009690</name>
</gene>
<dbReference type="PANTHER" id="PTHR12286:SF5">
    <property type="entry name" value="SACCHAROPINE DEHYDROGENASE-LIKE OXIDOREDUCTASE"/>
    <property type="match status" value="1"/>
</dbReference>
<dbReference type="PANTHER" id="PTHR12286">
    <property type="entry name" value="SACCHAROPINE DEHYDROGENASE-LIKE OXIDOREDUCTASE"/>
    <property type="match status" value="1"/>
</dbReference>
<dbReference type="GO" id="GO:0005811">
    <property type="term" value="C:lipid droplet"/>
    <property type="evidence" value="ECO:0007669"/>
    <property type="project" value="TreeGrafter"/>
</dbReference>
<dbReference type="GeneID" id="25251134"/>
<dbReference type="GO" id="GO:0005739">
    <property type="term" value="C:mitochondrion"/>
    <property type="evidence" value="ECO:0007669"/>
    <property type="project" value="TreeGrafter"/>
</dbReference>
<dbReference type="OMA" id="MQLRYHD"/>
<dbReference type="VEuPathDB" id="ToxoDB:ETH_00009690"/>
<name>U6KPG4_EIMTE</name>
<dbReference type="OrthoDB" id="10268090at2759"/>
<dbReference type="RefSeq" id="XP_013229025.1">
    <property type="nucleotide sequence ID" value="XM_013373571.1"/>
</dbReference>
<keyword evidence="3" id="KW-1185">Reference proteome</keyword>
<reference evidence="2" key="1">
    <citation type="submission" date="2013-10" db="EMBL/GenBank/DDBJ databases">
        <title>Genomic analysis of the causative agents of coccidiosis in chickens.</title>
        <authorList>
            <person name="Reid A.J."/>
            <person name="Blake D."/>
            <person name="Billington K."/>
            <person name="Browne H."/>
            <person name="Dunn M."/>
            <person name="Hung S."/>
            <person name="Kawahara F."/>
            <person name="Miranda-Saavedra D."/>
            <person name="Mourier T."/>
            <person name="Nagra H."/>
            <person name="Otto T.D."/>
            <person name="Rawlings N."/>
            <person name="Sanchez A."/>
            <person name="Sanders M."/>
            <person name="Subramaniam C."/>
            <person name="Tay Y."/>
            <person name="Dear P."/>
            <person name="Doerig C."/>
            <person name="Gruber A."/>
            <person name="Parkinson J."/>
            <person name="Shirley M."/>
            <person name="Wan K.L."/>
            <person name="Berriman M."/>
            <person name="Tomley F."/>
            <person name="Pain A."/>
        </authorList>
    </citation>
    <scope>NUCLEOTIDE SEQUENCE [LARGE SCALE GENOMIC DNA]</scope>
    <source>
        <strain evidence="2">Houghton</strain>
    </source>
</reference>
<dbReference type="Proteomes" id="UP000030747">
    <property type="component" value="Unassembled WGS sequence"/>
</dbReference>
<dbReference type="AlphaFoldDB" id="U6KPG4"/>
<dbReference type="EMBL" id="HG673820">
    <property type="protein sequence ID" value="CDJ38187.1"/>
    <property type="molecule type" value="Genomic_DNA"/>
</dbReference>
<feature type="compositionally biased region" description="Low complexity" evidence="1">
    <location>
        <begin position="393"/>
        <end position="417"/>
    </location>
</feature>
<evidence type="ECO:0000256" key="1">
    <source>
        <dbReference type="SAM" id="MobiDB-lite"/>
    </source>
</evidence>
<dbReference type="Gene3D" id="3.40.50.720">
    <property type="entry name" value="NAD(P)-binding Rossmann-like Domain"/>
    <property type="match status" value="1"/>
</dbReference>
<dbReference type="GO" id="GO:0005886">
    <property type="term" value="C:plasma membrane"/>
    <property type="evidence" value="ECO:0007669"/>
    <property type="project" value="TreeGrafter"/>
</dbReference>
<feature type="region of interest" description="Disordered" evidence="1">
    <location>
        <begin position="393"/>
        <end position="446"/>
    </location>
</feature>
<dbReference type="InterPro" id="IPR051276">
    <property type="entry name" value="Saccharopine_DH-like_oxidrdct"/>
</dbReference>
<evidence type="ECO:0000313" key="3">
    <source>
        <dbReference type="Proteomes" id="UP000030747"/>
    </source>
</evidence>
<dbReference type="GO" id="GO:0009247">
    <property type="term" value="P:glycolipid biosynthetic process"/>
    <property type="evidence" value="ECO:0007669"/>
    <property type="project" value="TreeGrafter"/>
</dbReference>
<protein>
    <submittedName>
        <fullName evidence="2">Saccharopine dehydrogenase, putative</fullName>
    </submittedName>
</protein>
<proteinExistence type="predicted"/>
<dbReference type="VEuPathDB" id="ToxoDB:ETH2_0639500"/>
<reference evidence="2" key="2">
    <citation type="submission" date="2013-10" db="EMBL/GenBank/DDBJ databases">
        <authorList>
            <person name="Aslett M."/>
        </authorList>
    </citation>
    <scope>NUCLEOTIDE SEQUENCE [LARGE SCALE GENOMIC DNA]</scope>
    <source>
        <strain evidence="2">Houghton</strain>
    </source>
</reference>
<accession>U6KPG4</accession>
<sequence length="467" mass="50916">MAAVPPVDEPREFHVGVLGVTGFVGKCRVLITTVGPYMLYGEPVARACVEARTHYCDLTAEMPFVAMLHARHGLAAKERGVKLISFCGFDSIPSDLCVFMIQNKAIELTGKPCKEVKLAVRSIRGGVSGATIESALNVMGHSSMSNPYYLLQHAADNSQTLGQQLPVQPRVCALHYDQDFGYSTFFVMSRVNENVVRWTNALLGYRYGPGFVYYEMLACSFNLLTAAVVLVCTYTSLLAVGCPVSRMLLRLLRLLPAAGEGPGVRTLRSGCFRMEAVGRCSVGTLRAAVGSSWGDPGYSETAKMIAETALAVALELSCCSKLTGTLSPAAAVGEPLIRRLRDKGLQCEVNLEPAAAAQQQQQQPQQEETLAWLTPLQLLLLLRSTRRRLLQLSEQRESSSSSSNSSSSSSNSSSNSRWLQHGPQQQHAAGEERPLPLQQEKQVARQQKLLATREGLLLLQQQLATRE</sequence>
<evidence type="ECO:0000313" key="2">
    <source>
        <dbReference type="EMBL" id="CDJ38187.1"/>
    </source>
</evidence>
<organism evidence="2 3">
    <name type="scientific">Eimeria tenella</name>
    <name type="common">Coccidian parasite</name>
    <dbReference type="NCBI Taxonomy" id="5802"/>
    <lineage>
        <taxon>Eukaryota</taxon>
        <taxon>Sar</taxon>
        <taxon>Alveolata</taxon>
        <taxon>Apicomplexa</taxon>
        <taxon>Conoidasida</taxon>
        <taxon>Coccidia</taxon>
        <taxon>Eucoccidiorida</taxon>
        <taxon>Eimeriorina</taxon>
        <taxon>Eimeriidae</taxon>
        <taxon>Eimeria</taxon>
    </lineage>
</organism>